<dbReference type="PROSITE" id="PS51819">
    <property type="entry name" value="VOC"/>
    <property type="match status" value="1"/>
</dbReference>
<accession>A0AA96X1X1</accession>
<dbReference type="Gene3D" id="3.10.180.10">
    <property type="entry name" value="2,3-Dihydroxybiphenyl 1,2-Dioxygenase, domain 1"/>
    <property type="match status" value="1"/>
</dbReference>
<sequence length="137" mass="15625">MHHVSIRTADIFRAIAFYEQLGFTVAERFQTGFTLACWMEGLGGRIELLQIPEPKPAPDAFHDEHYTGYYHLSFEVTELADDLPQWIEALTEKLAAQDQALNVLLEPTQQMIGDRVYEVAFISDADGLAIEFLHRLK</sequence>
<dbReference type="InterPro" id="IPR037523">
    <property type="entry name" value="VOC_core"/>
</dbReference>
<organism evidence="2">
    <name type="scientific">Leptolyngbya boryana CZ1</name>
    <dbReference type="NCBI Taxonomy" id="3060204"/>
    <lineage>
        <taxon>Bacteria</taxon>
        <taxon>Bacillati</taxon>
        <taxon>Cyanobacteriota</taxon>
        <taxon>Cyanophyceae</taxon>
        <taxon>Leptolyngbyales</taxon>
        <taxon>Leptolyngbyaceae</taxon>
        <taxon>Leptolyngbya group</taxon>
        <taxon>Leptolyngbya</taxon>
    </lineage>
</organism>
<protein>
    <submittedName>
        <fullName evidence="2">VOC family protein</fullName>
    </submittedName>
</protein>
<dbReference type="SUPFAM" id="SSF54593">
    <property type="entry name" value="Glyoxalase/Bleomycin resistance protein/Dihydroxybiphenyl dioxygenase"/>
    <property type="match status" value="1"/>
</dbReference>
<dbReference type="AlphaFoldDB" id="A0AA96X1X1"/>
<gene>
    <name evidence="2" type="ORF">Q2T42_13120</name>
</gene>
<dbReference type="InterPro" id="IPR004360">
    <property type="entry name" value="Glyas_Fos-R_dOase_dom"/>
</dbReference>
<dbReference type="EMBL" id="CP130144">
    <property type="protein sequence ID" value="WNZ48768.1"/>
    <property type="molecule type" value="Genomic_DNA"/>
</dbReference>
<dbReference type="RefSeq" id="WP_268179691.1">
    <property type="nucleotide sequence ID" value="NZ_CP130144.1"/>
</dbReference>
<dbReference type="InterPro" id="IPR029068">
    <property type="entry name" value="Glyas_Bleomycin-R_OHBP_Dase"/>
</dbReference>
<proteinExistence type="predicted"/>
<feature type="domain" description="VOC" evidence="1">
    <location>
        <begin position="1"/>
        <end position="135"/>
    </location>
</feature>
<evidence type="ECO:0000313" key="2">
    <source>
        <dbReference type="EMBL" id="WNZ48768.1"/>
    </source>
</evidence>
<name>A0AA96X1X1_LEPBY</name>
<dbReference type="Pfam" id="PF00903">
    <property type="entry name" value="Glyoxalase"/>
    <property type="match status" value="1"/>
</dbReference>
<reference evidence="2" key="1">
    <citation type="journal article" date="2023" name="Plants (Basel)">
        <title>Genomic Analysis of Leptolyngbya boryana CZ1 Reveals Efficient Carbon Fixation Modules.</title>
        <authorList>
            <person name="Bai X."/>
            <person name="Wang H."/>
            <person name="Cheng W."/>
            <person name="Wang J."/>
            <person name="Ma M."/>
            <person name="Hu H."/>
            <person name="Song Z."/>
            <person name="Ma H."/>
            <person name="Fan Y."/>
            <person name="Du C."/>
            <person name="Xu J."/>
        </authorList>
    </citation>
    <scope>NUCLEOTIDE SEQUENCE</scope>
    <source>
        <strain evidence="2">CZ1</strain>
    </source>
</reference>
<evidence type="ECO:0000259" key="1">
    <source>
        <dbReference type="PROSITE" id="PS51819"/>
    </source>
</evidence>
<reference evidence="2" key="2">
    <citation type="submission" date="2023-07" db="EMBL/GenBank/DDBJ databases">
        <authorList>
            <person name="Bai X.-H."/>
            <person name="Wang H.-H."/>
            <person name="Wang J."/>
            <person name="Ma M.-Y."/>
            <person name="Hu H.-H."/>
            <person name="Song Z.-L."/>
            <person name="Ma H.-G."/>
            <person name="Fan Y."/>
            <person name="Du C.-Y."/>
            <person name="Xu J.-C."/>
        </authorList>
    </citation>
    <scope>NUCLEOTIDE SEQUENCE</scope>
    <source>
        <strain evidence="2">CZ1</strain>
    </source>
</reference>